<dbReference type="Proteomes" id="UP000031186">
    <property type="component" value="Unassembled WGS sequence"/>
</dbReference>
<feature type="compositionally biased region" description="Basic and acidic residues" evidence="1">
    <location>
        <begin position="114"/>
        <end position="124"/>
    </location>
</feature>
<evidence type="ECO:0000313" key="2">
    <source>
        <dbReference type="EMBL" id="KID68027.1"/>
    </source>
</evidence>
<dbReference type="VEuPathDB" id="FungiDB:MAN_02883"/>
<dbReference type="HOGENOM" id="CLU_1111611_0_0_1"/>
<accession>A0A0B4FJJ4</accession>
<gene>
    <name evidence="2" type="ORF">MAN_02883</name>
</gene>
<sequence length="250" mass="28472">MDPEGEPSKLVSKRVASRAIDYMAVLDDMMKSIEKYLQQEGVEEPWHGRPFVHLTAIEYEKVVKLTAELSLLLVLYGQLRTAKQKVGKVQVGGVIVATPDAKQHLGQRNQRTPDQPKKEDDAKKEADWLEAAMTMQEILKYVKNSELDDMIEDTYGIKKQAFCQNLQKYVWIFLGQGSEEGLPWCHDPDWPTWKQSVSVHPDFTSVLYMWHNGLDIYEILNILGPLSDASLQHAESLKISKSARDESLCP</sequence>
<protein>
    <submittedName>
        <fullName evidence="2">Uncharacterized protein</fullName>
    </submittedName>
</protein>
<proteinExistence type="predicted"/>
<reference evidence="2 3" key="1">
    <citation type="journal article" date="2014" name="Proc. Natl. Acad. Sci. U.S.A.">
        <title>Trajectory and genomic determinants of fungal-pathogen speciation and host adaptation.</title>
        <authorList>
            <person name="Hu X."/>
            <person name="Xiao G."/>
            <person name="Zheng P."/>
            <person name="Shang Y."/>
            <person name="Su Y."/>
            <person name="Zhang X."/>
            <person name="Liu X."/>
            <person name="Zhan S."/>
            <person name="St Leger R.J."/>
            <person name="Wang C."/>
        </authorList>
    </citation>
    <scope>NUCLEOTIDE SEQUENCE [LARGE SCALE GENOMIC DNA]</scope>
    <source>
        <strain evidence="2 3">ARSEF 549</strain>
    </source>
</reference>
<name>A0A0B4FJJ4_METAF</name>
<feature type="non-terminal residue" evidence="2">
    <location>
        <position position="1"/>
    </location>
</feature>
<comment type="caution">
    <text evidence="2">The sequence shown here is derived from an EMBL/GenBank/DDBJ whole genome shotgun (WGS) entry which is preliminary data.</text>
</comment>
<dbReference type="AlphaFoldDB" id="A0A0B4FJJ4"/>
<organism evidence="2 3">
    <name type="scientific">Metarhizium anisopliae (strain ARSEF 549)</name>
    <dbReference type="NCBI Taxonomy" id="3151832"/>
    <lineage>
        <taxon>Eukaryota</taxon>
        <taxon>Fungi</taxon>
        <taxon>Dikarya</taxon>
        <taxon>Ascomycota</taxon>
        <taxon>Pezizomycotina</taxon>
        <taxon>Sordariomycetes</taxon>
        <taxon>Hypocreomycetidae</taxon>
        <taxon>Hypocreales</taxon>
        <taxon>Clavicipitaceae</taxon>
        <taxon>Metarhizium</taxon>
    </lineage>
</organism>
<evidence type="ECO:0000256" key="1">
    <source>
        <dbReference type="SAM" id="MobiDB-lite"/>
    </source>
</evidence>
<keyword evidence="3" id="KW-1185">Reference proteome</keyword>
<feature type="region of interest" description="Disordered" evidence="1">
    <location>
        <begin position="102"/>
        <end position="124"/>
    </location>
</feature>
<evidence type="ECO:0000313" key="3">
    <source>
        <dbReference type="Proteomes" id="UP000031186"/>
    </source>
</evidence>
<dbReference type="EMBL" id="AZNF01000003">
    <property type="protein sequence ID" value="KID68027.1"/>
    <property type="molecule type" value="Genomic_DNA"/>
</dbReference>